<evidence type="ECO:0000256" key="6">
    <source>
        <dbReference type="SAM" id="MobiDB-lite"/>
    </source>
</evidence>
<feature type="compositionally biased region" description="Basic and acidic residues" evidence="6">
    <location>
        <begin position="645"/>
        <end position="654"/>
    </location>
</feature>
<evidence type="ECO:0000313" key="8">
    <source>
        <dbReference type="Proteomes" id="UP000053328"/>
    </source>
</evidence>
<name>A0A0D1YYN6_9EURO</name>
<dbReference type="GO" id="GO:0002191">
    <property type="term" value="P:cap-dependent translational initiation"/>
    <property type="evidence" value="ECO:0007669"/>
    <property type="project" value="UniProtKB-UniRule"/>
</dbReference>
<dbReference type="AlphaFoldDB" id="A0A0D1YYN6"/>
<evidence type="ECO:0000256" key="4">
    <source>
        <dbReference type="ARBA" id="ARBA00022917"/>
    </source>
</evidence>
<evidence type="ECO:0000313" key="7">
    <source>
        <dbReference type="EMBL" id="KIW20401.1"/>
    </source>
</evidence>
<evidence type="ECO:0000256" key="2">
    <source>
        <dbReference type="ARBA" id="ARBA00022540"/>
    </source>
</evidence>
<feature type="region of interest" description="Disordered" evidence="6">
    <location>
        <begin position="1"/>
        <end position="25"/>
    </location>
</feature>
<keyword evidence="1 5" id="KW-0963">Cytoplasm</keyword>
<sequence length="1073" mass="119062">MASHPQMLSNVQQSSEMDSPWAGQDYGAVPVYNNGMVGEAKGSAYGGLLKGFGGMNKKLTRDGQPAKRRGPKPDSKPAQTRRQELNRQAQRTHRERKENYIKALEMELARLRETYLVEQNAREATLKQQQLVIENQRNENLALREILMNRGIQFENELENRKAVIAMRPKREENSLSPPNLTFSPPTSMAGRSVVGYGSAGQPTPTVYSLGVNNAMSTSGHSPGTTHHSHSPQGPDIQEVSIKQEPGAISDMPGMSEMLVPGIFEKEPQLGIDFILKLEQTCRDHGEYLVRRSMDSPNNDEEAVFSGHALMASCPPPSHIQHTPAVNGGLDPTYEHKVPDAESVQILNNLLNLSQSLKGSAIPSGQVTPIMALQSLKGHRNYATLTREDVLGMIDSIRSKVRCYGFGAVMEDFELRDALSSIFATKPETYDQLGTDYTAEIDEIVLQPQYDHFDRDGRISFFTTLQQRKQRSHRLSQIFAIMPGISLADVISNLNVNDEWGPEISSSTTLDGVPYAPFSKSDKLGRMADWTQEGKEGRDRSGRQYGRNFRDQQIYGAGTSSLFAVQVAEDESSFSVVDNTRAANKTRGFGRGGLAVFRGRGQRGAAQRGGRGTFQRAGQGRTTGQQQGQYYDNRGGRGGRGRRFGWRDYDKPQRNRDASVNIRPDWVMKEEIDFNRLAKLNLETGDGEDLDGYGFLYYYDRSFDKPPVKNTERKLLSLDRAAYNVTTSADPVIQELAEKDEATIFATSDILSMLMCATRSVYSWDIIVLKHGDKIFLDKRPDSSIDLVTVNENAADAPLEAESTTAQTGVKADSINTPSNLAMEATMINHNFAFQTVLENPNNKVEFPHPNPFYSSNDETDPLASKAYKYRRFDLSLERDEEPLNLIVRTELDAATKNNISGEDQFLVIKALNEFDHKAQGAGGALDWRTKLTSQRGAVVATEMKNNSCKLARWTTQAILAKADQMKLGFVSRVNPKSAANHVILGVVGYKPREFAGQMNLGFSNGWGIVRTIVDLVRSMAEGEDGDKKYVLIKDPNKPVIRLYEVPLNTFDEDDDGMTGTVATEGPDGGNEE</sequence>
<dbReference type="Pfam" id="PF05091">
    <property type="entry name" value="eIF-3_zeta"/>
    <property type="match status" value="1"/>
</dbReference>
<feature type="compositionally biased region" description="Basic and acidic residues" evidence="6">
    <location>
        <begin position="59"/>
        <end position="85"/>
    </location>
</feature>
<dbReference type="CDD" id="cd14688">
    <property type="entry name" value="bZIP_YAP"/>
    <property type="match status" value="1"/>
</dbReference>
<keyword evidence="8" id="KW-1185">Reference proteome</keyword>
<feature type="region of interest" description="RNA gate" evidence="5">
    <location>
        <begin position="784"/>
        <end position="798"/>
    </location>
</feature>
<evidence type="ECO:0000256" key="5">
    <source>
        <dbReference type="HAMAP-Rule" id="MF_03003"/>
    </source>
</evidence>
<comment type="function">
    <text evidence="5">mRNA cap-binding component of the eukaryotic translation initiation factor 3 (eIF-3) complex, which is involved in protein synthesis of a specialized repertoire of mRNAs and, together with other initiation factors, stimulates binding of mRNA and methionyl-tRNAi to the 40S ribosome. The eIF-3 complex specifically targets and initiates translation of a subset of mRNAs involved in cell proliferation. In the eIF-3 complex, eif3d specifically recognizes and binds the 7-methylguanosine cap of a subset of mRNAs.</text>
</comment>
<proteinExistence type="inferred from homology"/>
<dbReference type="SUPFAM" id="SSF57959">
    <property type="entry name" value="Leucine zipper domain"/>
    <property type="match status" value="1"/>
</dbReference>
<keyword evidence="3" id="KW-0694">RNA-binding</keyword>
<comment type="subunit">
    <text evidence="5">Component of the eukaryotic translation initiation factor 3 (eIF-3) complex.</text>
</comment>
<organism evidence="7 8">
    <name type="scientific">Exophiala spinifera</name>
    <dbReference type="NCBI Taxonomy" id="91928"/>
    <lineage>
        <taxon>Eukaryota</taxon>
        <taxon>Fungi</taxon>
        <taxon>Dikarya</taxon>
        <taxon>Ascomycota</taxon>
        <taxon>Pezizomycotina</taxon>
        <taxon>Eurotiomycetes</taxon>
        <taxon>Chaetothyriomycetidae</taxon>
        <taxon>Chaetothyriales</taxon>
        <taxon>Herpotrichiellaceae</taxon>
        <taxon>Exophiala</taxon>
    </lineage>
</organism>
<feature type="compositionally biased region" description="Low complexity" evidence="6">
    <location>
        <begin position="613"/>
        <end position="633"/>
    </location>
</feature>
<dbReference type="GO" id="GO:0003700">
    <property type="term" value="F:DNA-binding transcription factor activity"/>
    <property type="evidence" value="ECO:0007669"/>
    <property type="project" value="InterPro"/>
</dbReference>
<dbReference type="HAMAP" id="MF_03003">
    <property type="entry name" value="eIF3d"/>
    <property type="match status" value="1"/>
</dbReference>
<dbReference type="Proteomes" id="UP000053328">
    <property type="component" value="Unassembled WGS sequence"/>
</dbReference>
<evidence type="ECO:0000256" key="3">
    <source>
        <dbReference type="ARBA" id="ARBA00022884"/>
    </source>
</evidence>
<dbReference type="GO" id="GO:0033290">
    <property type="term" value="C:eukaryotic 48S preinitiation complex"/>
    <property type="evidence" value="ECO:0007669"/>
    <property type="project" value="UniProtKB-UniRule"/>
</dbReference>
<evidence type="ECO:0000256" key="1">
    <source>
        <dbReference type="ARBA" id="ARBA00022490"/>
    </source>
</evidence>
<dbReference type="GeneID" id="27328059"/>
<feature type="compositionally biased region" description="Low complexity" evidence="6">
    <location>
        <begin position="217"/>
        <end position="226"/>
    </location>
</feature>
<dbReference type="GO" id="GO:0016282">
    <property type="term" value="C:eukaryotic 43S preinitiation complex"/>
    <property type="evidence" value="ECO:0007669"/>
    <property type="project" value="UniProtKB-UniRule"/>
</dbReference>
<feature type="region of interest" description="Disordered" evidence="6">
    <location>
        <begin position="599"/>
        <end position="654"/>
    </location>
</feature>
<dbReference type="PANTHER" id="PTHR12399">
    <property type="entry name" value="EUKARYOTIC TRANSLATION INITIATION FACTOR 3 SUBUNIT 7"/>
    <property type="match status" value="1"/>
</dbReference>
<comment type="subcellular location">
    <subcellularLocation>
        <location evidence="5">Cytoplasm</location>
    </subcellularLocation>
</comment>
<dbReference type="EMBL" id="KN847492">
    <property type="protein sequence ID" value="KIW20401.1"/>
    <property type="molecule type" value="Genomic_DNA"/>
</dbReference>
<keyword evidence="4 5" id="KW-0648">Protein biosynthesis</keyword>
<dbReference type="RefSeq" id="XP_016240617.1">
    <property type="nucleotide sequence ID" value="XM_016375341.1"/>
</dbReference>
<dbReference type="Gene3D" id="1.20.5.170">
    <property type="match status" value="1"/>
</dbReference>
<dbReference type="GO" id="GO:0003743">
    <property type="term" value="F:translation initiation factor activity"/>
    <property type="evidence" value="ECO:0007669"/>
    <property type="project" value="UniProtKB-UniRule"/>
</dbReference>
<comment type="similarity">
    <text evidence="5">Belongs to the eIF-3 subunit D family.</text>
</comment>
<protein>
    <recommendedName>
        <fullName evidence="5">Eukaryotic translation initiation factor 3 subunit D</fullName>
        <shortName evidence="5">eIF3d</shortName>
    </recommendedName>
</protein>
<comment type="domain">
    <text evidence="5">The RNA gate region regulates mRNA cap recognition to prevent promiscuous mRNA-binding before assembly of eif3d into the full eukaryotic translation initiation factor 3 (eIF-3) complex.</text>
</comment>
<dbReference type="GO" id="GO:0005852">
    <property type="term" value="C:eukaryotic translation initiation factor 3 complex"/>
    <property type="evidence" value="ECO:0007669"/>
    <property type="project" value="UniProtKB-UniRule"/>
</dbReference>
<gene>
    <name evidence="7" type="ORF">PV08_00976</name>
</gene>
<dbReference type="InterPro" id="IPR007783">
    <property type="entry name" value="eIF3d"/>
</dbReference>
<dbReference type="GO" id="GO:0098808">
    <property type="term" value="F:mRNA cap binding"/>
    <property type="evidence" value="ECO:0007669"/>
    <property type="project" value="UniProtKB-UniRule"/>
</dbReference>
<keyword evidence="2 5" id="KW-0396">Initiation factor</keyword>
<accession>A0A0D1YYN6</accession>
<reference evidence="7 8" key="1">
    <citation type="submission" date="2015-01" db="EMBL/GenBank/DDBJ databases">
        <title>The Genome Sequence of Exophiala spinifera CBS89968.</title>
        <authorList>
            <consortium name="The Broad Institute Genomics Platform"/>
            <person name="Cuomo C."/>
            <person name="de Hoog S."/>
            <person name="Gorbushina A."/>
            <person name="Stielow B."/>
            <person name="Teixiera M."/>
            <person name="Abouelleil A."/>
            <person name="Chapman S.B."/>
            <person name="Priest M."/>
            <person name="Young S.K."/>
            <person name="Wortman J."/>
            <person name="Nusbaum C."/>
            <person name="Birren B."/>
        </authorList>
    </citation>
    <scope>NUCLEOTIDE SEQUENCE [LARGE SCALE GENOMIC DNA]</scope>
    <source>
        <strain evidence="7 8">CBS 89968</strain>
    </source>
</reference>
<dbReference type="VEuPathDB" id="FungiDB:PV08_00976"/>
<dbReference type="GO" id="GO:0001732">
    <property type="term" value="P:formation of cytoplasmic translation initiation complex"/>
    <property type="evidence" value="ECO:0007669"/>
    <property type="project" value="UniProtKB-UniRule"/>
</dbReference>
<dbReference type="OrthoDB" id="16538at2759"/>
<feature type="region of interest" description="Disordered" evidence="6">
    <location>
        <begin position="213"/>
        <end position="237"/>
    </location>
</feature>
<dbReference type="InterPro" id="IPR046347">
    <property type="entry name" value="bZIP_sf"/>
</dbReference>
<dbReference type="HOGENOM" id="CLU_009873_0_0_1"/>
<dbReference type="STRING" id="91928.A0A0D1YYN6"/>
<feature type="region of interest" description="Disordered" evidence="6">
    <location>
        <begin position="56"/>
        <end position="98"/>
    </location>
</feature>
<feature type="region of interest" description="Disordered" evidence="6">
    <location>
        <begin position="1052"/>
        <end position="1073"/>
    </location>
</feature>
<dbReference type="PANTHER" id="PTHR12399:SF0">
    <property type="entry name" value="EUKARYOTIC TRANSLATION INITIATION FACTOR 3 SUBUNIT D"/>
    <property type="match status" value="1"/>
</dbReference>
<feature type="compositionally biased region" description="Polar residues" evidence="6">
    <location>
        <begin position="1"/>
        <end position="17"/>
    </location>
</feature>